<organism evidence="4">
    <name type="scientific">Darwinula stevensoni</name>
    <dbReference type="NCBI Taxonomy" id="69355"/>
    <lineage>
        <taxon>Eukaryota</taxon>
        <taxon>Metazoa</taxon>
        <taxon>Ecdysozoa</taxon>
        <taxon>Arthropoda</taxon>
        <taxon>Crustacea</taxon>
        <taxon>Oligostraca</taxon>
        <taxon>Ostracoda</taxon>
        <taxon>Podocopa</taxon>
        <taxon>Podocopida</taxon>
        <taxon>Darwinulocopina</taxon>
        <taxon>Darwinuloidea</taxon>
        <taxon>Darwinulidae</taxon>
        <taxon>Darwinula</taxon>
    </lineage>
</organism>
<dbReference type="GO" id="GO:0016485">
    <property type="term" value="P:protein processing"/>
    <property type="evidence" value="ECO:0007669"/>
    <property type="project" value="TreeGrafter"/>
</dbReference>
<dbReference type="GO" id="GO:0004222">
    <property type="term" value="F:metalloendopeptidase activity"/>
    <property type="evidence" value="ECO:0007669"/>
    <property type="project" value="InterPro"/>
</dbReference>
<evidence type="ECO:0000256" key="2">
    <source>
        <dbReference type="SAM" id="MobiDB-lite"/>
    </source>
</evidence>
<dbReference type="InterPro" id="IPR008753">
    <property type="entry name" value="Peptidase_M13_N"/>
</dbReference>
<protein>
    <recommendedName>
        <fullName evidence="3">Peptidase M13 N-terminal domain-containing protein</fullName>
    </recommendedName>
</protein>
<name>A0A7R9FR30_9CRUS</name>
<feature type="compositionally biased region" description="Basic and acidic residues" evidence="2">
    <location>
        <begin position="76"/>
        <end position="87"/>
    </location>
</feature>
<dbReference type="Proteomes" id="UP000677054">
    <property type="component" value="Unassembled WGS sequence"/>
</dbReference>
<feature type="non-terminal residue" evidence="4">
    <location>
        <position position="1"/>
    </location>
</feature>
<dbReference type="InterPro" id="IPR042089">
    <property type="entry name" value="Peptidase_M13_dom_2"/>
</dbReference>
<dbReference type="GO" id="GO:0005886">
    <property type="term" value="C:plasma membrane"/>
    <property type="evidence" value="ECO:0007669"/>
    <property type="project" value="TreeGrafter"/>
</dbReference>
<evidence type="ECO:0000313" key="5">
    <source>
        <dbReference type="Proteomes" id="UP000677054"/>
    </source>
</evidence>
<evidence type="ECO:0000256" key="1">
    <source>
        <dbReference type="ARBA" id="ARBA00007357"/>
    </source>
</evidence>
<feature type="region of interest" description="Disordered" evidence="2">
    <location>
        <begin position="1"/>
        <end position="95"/>
    </location>
</feature>
<proteinExistence type="inferred from homology"/>
<evidence type="ECO:0000313" key="4">
    <source>
        <dbReference type="EMBL" id="CAD7251804.1"/>
    </source>
</evidence>
<dbReference type="OrthoDB" id="6475849at2759"/>
<dbReference type="Pfam" id="PF05649">
    <property type="entry name" value="Peptidase_M13_N"/>
    <property type="match status" value="1"/>
</dbReference>
<sequence>MQNPVRAAATDPSGRCVGGLQEPSATTDDSLDTLAAPGPLATRKEMRSTPLRGGLPAETHISPFPEDDDILPSNARVKDWPRVERPRAGSQAEKNGQNVCSTKECKETADELMAAMNTTANPCDDFYAYTCGNWIKANPIPPTSNVMTMINKLRLELNLRVKEILSEGSLSNDSASVLDAKNMFAACVDNATLESLGLSPLTSLMENHGGWPMAMGEGEAGDPDWQETAAALIREVTLNTLVTAYVGPDDMDTNNSVLYLDQSILGLTGRDFYLEPSLQSILDAYAELLKGTARLVRDWQGSGVGDDAIDEQGAEVIAFEKALAEIVVPSSDRRNTTARYNRLSLADLQNATDAGAPGVIRWTNFLNSVFSGVNVTWNSSNEVVCYATDFMSDLADLLNRTPKRTIANYLHWRLVYAVGDETNEAMRDLFFNYSKIVSGINEPPAREDVCAGLVNSMMGMAVGSVYVSESFPATAKEE</sequence>
<gene>
    <name evidence="4" type="ORF">DSTB1V02_LOCUS11566</name>
</gene>
<evidence type="ECO:0000259" key="3">
    <source>
        <dbReference type="Pfam" id="PF05649"/>
    </source>
</evidence>
<accession>A0A7R9FR30</accession>
<dbReference type="CDD" id="cd08662">
    <property type="entry name" value="M13"/>
    <property type="match status" value="1"/>
</dbReference>
<dbReference type="PANTHER" id="PTHR11733:SF237">
    <property type="entry name" value="NEPRILYSIN-LIKE 4"/>
    <property type="match status" value="1"/>
</dbReference>
<comment type="similarity">
    <text evidence="1">Belongs to the peptidase M13 family.</text>
</comment>
<dbReference type="PANTHER" id="PTHR11733">
    <property type="entry name" value="ZINC METALLOPROTEASE FAMILY M13 NEPRILYSIN-RELATED"/>
    <property type="match status" value="1"/>
</dbReference>
<dbReference type="EMBL" id="LR903358">
    <property type="protein sequence ID" value="CAD7251804.1"/>
    <property type="molecule type" value="Genomic_DNA"/>
</dbReference>
<reference evidence="4" key="1">
    <citation type="submission" date="2020-11" db="EMBL/GenBank/DDBJ databases">
        <authorList>
            <person name="Tran Van P."/>
        </authorList>
    </citation>
    <scope>NUCLEOTIDE SEQUENCE</scope>
</reference>
<feature type="domain" description="Peptidase M13 N-terminal" evidence="3">
    <location>
        <begin position="122"/>
        <end position="477"/>
    </location>
</feature>
<keyword evidence="5" id="KW-1185">Reference proteome</keyword>
<dbReference type="PROSITE" id="PS51885">
    <property type="entry name" value="NEPRILYSIN"/>
    <property type="match status" value="1"/>
</dbReference>
<dbReference type="InterPro" id="IPR000718">
    <property type="entry name" value="Peptidase_M13"/>
</dbReference>
<dbReference type="InterPro" id="IPR024079">
    <property type="entry name" value="MetalloPept_cat_dom_sf"/>
</dbReference>
<dbReference type="Gene3D" id="3.40.390.10">
    <property type="entry name" value="Collagenase (Catalytic Domain)"/>
    <property type="match status" value="1"/>
</dbReference>
<dbReference type="EMBL" id="CAJPEV010003841">
    <property type="protein sequence ID" value="CAG0900639.1"/>
    <property type="molecule type" value="Genomic_DNA"/>
</dbReference>
<dbReference type="Gene3D" id="1.10.1380.10">
    <property type="entry name" value="Neutral endopeptidase , domain2"/>
    <property type="match status" value="1"/>
</dbReference>
<dbReference type="AlphaFoldDB" id="A0A7R9FR30"/>
<dbReference type="SUPFAM" id="SSF55486">
    <property type="entry name" value="Metalloproteases ('zincins'), catalytic domain"/>
    <property type="match status" value="1"/>
</dbReference>